<dbReference type="Pfam" id="PF13855">
    <property type="entry name" value="LRR_8"/>
    <property type="match status" value="3"/>
</dbReference>
<feature type="chain" id="PRO_5043630719" description="Toll-like receptor" evidence="3">
    <location>
        <begin position="20"/>
        <end position="523"/>
    </location>
</feature>
<dbReference type="InterPro" id="IPR001611">
    <property type="entry name" value="Leu-rich_rpt"/>
</dbReference>
<dbReference type="Gene3D" id="3.80.10.10">
    <property type="entry name" value="Ribonuclease Inhibitor"/>
    <property type="match status" value="3"/>
</dbReference>
<keyword evidence="2" id="KW-0677">Repeat</keyword>
<evidence type="ECO:0000256" key="3">
    <source>
        <dbReference type="SAM" id="SignalP"/>
    </source>
</evidence>
<dbReference type="AlphaFoldDB" id="A0AAV7J531"/>
<comment type="caution">
    <text evidence="4">The sequence shown here is derived from an EMBL/GenBank/DDBJ whole genome shotgun (WGS) entry which is preliminary data.</text>
</comment>
<keyword evidence="3" id="KW-0732">Signal</keyword>
<accession>A0AAV7J531</accession>
<organism evidence="4 5">
    <name type="scientific">Cotesia glomerata</name>
    <name type="common">Lepidopteran parasitic wasp</name>
    <name type="synonym">Apanteles glomeratus</name>
    <dbReference type="NCBI Taxonomy" id="32391"/>
    <lineage>
        <taxon>Eukaryota</taxon>
        <taxon>Metazoa</taxon>
        <taxon>Ecdysozoa</taxon>
        <taxon>Arthropoda</taxon>
        <taxon>Hexapoda</taxon>
        <taxon>Insecta</taxon>
        <taxon>Pterygota</taxon>
        <taxon>Neoptera</taxon>
        <taxon>Endopterygota</taxon>
        <taxon>Hymenoptera</taxon>
        <taxon>Apocrita</taxon>
        <taxon>Ichneumonoidea</taxon>
        <taxon>Braconidae</taxon>
        <taxon>Microgastrinae</taxon>
        <taxon>Cotesia</taxon>
    </lineage>
</organism>
<dbReference type="SMART" id="SM00365">
    <property type="entry name" value="LRR_SD22"/>
    <property type="match status" value="6"/>
</dbReference>
<sequence length="523" mass="58622">MFGHSVSFLLISLCVSIHCKLYRLKDWHQVSFDLSSTLSPTELSVNDNLIINDRSTLDFSNSGLIRLKKSFLNSSVITHLFLTDNDILEIEEGAFDSLPNLVYLNLTGNLIPFDELNFGNESKIEVLVLDNAIMNPVHNPNITLSNQCNRVHFFRTISSNQGNTIILKSQMKLSNLKKLYLRNNNIESIDGVSIVMLKELMPNISHLILEHNRISSVSFIKFLPSTVTDLLLSDNKISKFESVSLNHLKTLEISDNKIKNLCGTYGNCDGMTLKSAANLEVLLMSNVQLQNIESNSFEDLGNLLLLDLSRNQIGDIAKHTFDDLTNLMTLRLDHNKLDSIPDVCGLKNLESFSLAHNKIKIIDDSMSCLSKVKELNLSNNILDEINSEAFSSFAELEKLDLSSNKLVILPDNWIPLTSNLQHLDLHSNLFTSLASMSLTKAENLKYLSIGSNPLKAINIKILKTLPESTTVDVEKIGCDQCQICEKCQKCVEPEDLGSSDHCRSCGSYCSNCNYYQEVSNDYE</sequence>
<evidence type="ECO:0000256" key="2">
    <source>
        <dbReference type="ARBA" id="ARBA00022737"/>
    </source>
</evidence>
<name>A0AAV7J531_COTGL</name>
<dbReference type="SMART" id="SM00369">
    <property type="entry name" value="LRR_TYP"/>
    <property type="match status" value="10"/>
</dbReference>
<keyword evidence="5" id="KW-1185">Reference proteome</keyword>
<dbReference type="PANTHER" id="PTHR45617">
    <property type="entry name" value="LEUCINE RICH REPEAT FAMILY PROTEIN"/>
    <property type="match status" value="1"/>
</dbReference>
<proteinExistence type="predicted"/>
<dbReference type="InterPro" id="IPR025875">
    <property type="entry name" value="Leu-rich_rpt_4"/>
</dbReference>
<gene>
    <name evidence="4" type="ORF">KQX54_003196</name>
</gene>
<dbReference type="InterPro" id="IPR003591">
    <property type="entry name" value="Leu-rich_rpt_typical-subtyp"/>
</dbReference>
<reference evidence="4 5" key="1">
    <citation type="journal article" date="2021" name="J. Hered.">
        <title>A chromosome-level genome assembly of the parasitoid wasp, Cotesia glomerata (Hymenoptera: Braconidae).</title>
        <authorList>
            <person name="Pinto B.J."/>
            <person name="Weis J.J."/>
            <person name="Gamble T."/>
            <person name="Ode P.J."/>
            <person name="Paul R."/>
            <person name="Zaspel J.M."/>
        </authorList>
    </citation>
    <scope>NUCLEOTIDE SEQUENCE [LARGE SCALE GENOMIC DNA]</scope>
    <source>
        <strain evidence="4">CgM1</strain>
    </source>
</reference>
<keyword evidence="1" id="KW-0433">Leucine-rich repeat</keyword>
<evidence type="ECO:0000256" key="1">
    <source>
        <dbReference type="ARBA" id="ARBA00022614"/>
    </source>
</evidence>
<protein>
    <recommendedName>
        <fullName evidence="6">Toll-like receptor</fullName>
    </recommendedName>
</protein>
<evidence type="ECO:0008006" key="6">
    <source>
        <dbReference type="Google" id="ProtNLM"/>
    </source>
</evidence>
<evidence type="ECO:0000313" key="4">
    <source>
        <dbReference type="EMBL" id="KAH0566683.1"/>
    </source>
</evidence>
<dbReference type="SUPFAM" id="SSF52047">
    <property type="entry name" value="RNI-like"/>
    <property type="match status" value="1"/>
</dbReference>
<dbReference type="PANTHER" id="PTHR45617:SF181">
    <property type="entry name" value="LP04042P"/>
    <property type="match status" value="1"/>
</dbReference>
<dbReference type="Proteomes" id="UP000826195">
    <property type="component" value="Unassembled WGS sequence"/>
</dbReference>
<evidence type="ECO:0000313" key="5">
    <source>
        <dbReference type="Proteomes" id="UP000826195"/>
    </source>
</evidence>
<dbReference type="Pfam" id="PF12799">
    <property type="entry name" value="LRR_4"/>
    <property type="match status" value="1"/>
</dbReference>
<dbReference type="InterPro" id="IPR032675">
    <property type="entry name" value="LRR_dom_sf"/>
</dbReference>
<dbReference type="EMBL" id="JAHXZJ010000001">
    <property type="protein sequence ID" value="KAH0566683.1"/>
    <property type="molecule type" value="Genomic_DNA"/>
</dbReference>
<dbReference type="PROSITE" id="PS51450">
    <property type="entry name" value="LRR"/>
    <property type="match status" value="4"/>
</dbReference>
<feature type="signal peptide" evidence="3">
    <location>
        <begin position="1"/>
        <end position="19"/>
    </location>
</feature>